<keyword evidence="3" id="KW-1185">Reference proteome</keyword>
<sequence length="147" mass="16783">VISEIKKLTQKAENSSIASKFVAVMDATLSAISEQKQKQKKKNKKKEVTAEAMAMEERMIKDLCRCICDLEFILCSENVPEAVKMVNGARVKMEVVLGIMLYQMQGIRLLVGKNNHGDDHVMWYKLKSFIADLWKIQEYAEFASSIY</sequence>
<keyword evidence="1" id="KW-0175">Coiled coil</keyword>
<evidence type="ECO:0000256" key="1">
    <source>
        <dbReference type="SAM" id="Coils"/>
    </source>
</evidence>
<comment type="caution">
    <text evidence="2">The sequence shown here is derived from an EMBL/GenBank/DDBJ whole genome shotgun (WGS) entry which is preliminary data.</text>
</comment>
<name>A0ABU6V2Y8_9FABA</name>
<reference evidence="2 3" key="1">
    <citation type="journal article" date="2023" name="Plants (Basel)">
        <title>Bridging the Gap: Combining Genomics and Transcriptomics Approaches to Understand Stylosanthes scabra, an Orphan Legume from the Brazilian Caatinga.</title>
        <authorList>
            <person name="Ferreira-Neto J.R.C."/>
            <person name="da Silva M.D."/>
            <person name="Binneck E."/>
            <person name="de Melo N.F."/>
            <person name="da Silva R.H."/>
            <person name="de Melo A.L.T.M."/>
            <person name="Pandolfi V."/>
            <person name="Bustamante F.O."/>
            <person name="Brasileiro-Vidal A.C."/>
            <person name="Benko-Iseppon A.M."/>
        </authorList>
    </citation>
    <scope>NUCLEOTIDE SEQUENCE [LARGE SCALE GENOMIC DNA]</scope>
    <source>
        <tissue evidence="2">Leaves</tissue>
    </source>
</reference>
<gene>
    <name evidence="2" type="ORF">PIB30_111178</name>
</gene>
<accession>A0ABU6V2Y8</accession>
<evidence type="ECO:0000313" key="3">
    <source>
        <dbReference type="Proteomes" id="UP001341840"/>
    </source>
</evidence>
<organism evidence="2 3">
    <name type="scientific">Stylosanthes scabra</name>
    <dbReference type="NCBI Taxonomy" id="79078"/>
    <lineage>
        <taxon>Eukaryota</taxon>
        <taxon>Viridiplantae</taxon>
        <taxon>Streptophyta</taxon>
        <taxon>Embryophyta</taxon>
        <taxon>Tracheophyta</taxon>
        <taxon>Spermatophyta</taxon>
        <taxon>Magnoliopsida</taxon>
        <taxon>eudicotyledons</taxon>
        <taxon>Gunneridae</taxon>
        <taxon>Pentapetalae</taxon>
        <taxon>rosids</taxon>
        <taxon>fabids</taxon>
        <taxon>Fabales</taxon>
        <taxon>Fabaceae</taxon>
        <taxon>Papilionoideae</taxon>
        <taxon>50 kb inversion clade</taxon>
        <taxon>dalbergioids sensu lato</taxon>
        <taxon>Dalbergieae</taxon>
        <taxon>Pterocarpus clade</taxon>
        <taxon>Stylosanthes</taxon>
    </lineage>
</organism>
<proteinExistence type="predicted"/>
<feature type="non-terminal residue" evidence="2">
    <location>
        <position position="1"/>
    </location>
</feature>
<protein>
    <submittedName>
        <fullName evidence="2">Uncharacterized protein</fullName>
    </submittedName>
</protein>
<evidence type="ECO:0000313" key="2">
    <source>
        <dbReference type="EMBL" id="MED6166628.1"/>
    </source>
</evidence>
<feature type="coiled-coil region" evidence="1">
    <location>
        <begin position="31"/>
        <end position="58"/>
    </location>
</feature>
<dbReference type="EMBL" id="JASCZI010127683">
    <property type="protein sequence ID" value="MED6166628.1"/>
    <property type="molecule type" value="Genomic_DNA"/>
</dbReference>
<dbReference type="Proteomes" id="UP001341840">
    <property type="component" value="Unassembled WGS sequence"/>
</dbReference>